<evidence type="ECO:0000256" key="2">
    <source>
        <dbReference type="SAM" id="Phobius"/>
    </source>
</evidence>
<feature type="compositionally biased region" description="Pro residues" evidence="1">
    <location>
        <begin position="333"/>
        <end position="372"/>
    </location>
</feature>
<keyword evidence="4" id="KW-1185">Reference proteome</keyword>
<dbReference type="Proteomes" id="UP000678016">
    <property type="component" value="Chromosome"/>
</dbReference>
<feature type="transmembrane region" description="Helical" evidence="2">
    <location>
        <begin position="63"/>
        <end position="85"/>
    </location>
</feature>
<accession>A0ABX8C0C3</accession>
<gene>
    <name evidence="3" type="ORF">KGD83_21330</name>
</gene>
<protein>
    <recommendedName>
        <fullName evidence="5">Vegetative cell wall protein gp1</fullName>
    </recommendedName>
</protein>
<feature type="region of interest" description="Disordered" evidence="1">
    <location>
        <begin position="133"/>
        <end position="173"/>
    </location>
</feature>
<reference evidence="4" key="1">
    <citation type="submission" date="2021-05" db="EMBL/GenBank/DDBJ databases">
        <title>Direct Submission.</title>
        <authorList>
            <person name="Li K."/>
            <person name="Gao J."/>
        </authorList>
    </citation>
    <scope>NUCLEOTIDE SEQUENCE [LARGE SCALE GENOMIC DNA]</scope>
    <source>
        <strain evidence="4">HDS12</strain>
    </source>
</reference>
<evidence type="ECO:0000256" key="1">
    <source>
        <dbReference type="SAM" id="MobiDB-lite"/>
    </source>
</evidence>
<evidence type="ECO:0000313" key="3">
    <source>
        <dbReference type="EMBL" id="QUX27804.1"/>
    </source>
</evidence>
<keyword evidence="2" id="KW-0472">Membrane</keyword>
<keyword evidence="2" id="KW-0812">Transmembrane</keyword>
<dbReference type="EMBL" id="CP074132">
    <property type="protein sequence ID" value="QUX27804.1"/>
    <property type="molecule type" value="Genomic_DNA"/>
</dbReference>
<feature type="transmembrane region" description="Helical" evidence="2">
    <location>
        <begin position="20"/>
        <end position="43"/>
    </location>
</feature>
<keyword evidence="2" id="KW-1133">Transmembrane helix</keyword>
<name>A0ABX8C0C3_9ACTN</name>
<evidence type="ECO:0008006" key="5">
    <source>
        <dbReference type="Google" id="ProtNLM"/>
    </source>
</evidence>
<dbReference type="RefSeq" id="WP_212640850.1">
    <property type="nucleotide sequence ID" value="NZ_CP074132.1"/>
</dbReference>
<organism evidence="3 4">
    <name type="scientific">Nocardiopsis akebiae</name>
    <dbReference type="NCBI Taxonomy" id="2831968"/>
    <lineage>
        <taxon>Bacteria</taxon>
        <taxon>Bacillati</taxon>
        <taxon>Actinomycetota</taxon>
        <taxon>Actinomycetes</taxon>
        <taxon>Streptosporangiales</taxon>
        <taxon>Nocardiopsidaceae</taxon>
        <taxon>Nocardiopsis</taxon>
    </lineage>
</organism>
<proteinExistence type="predicted"/>
<evidence type="ECO:0000313" key="4">
    <source>
        <dbReference type="Proteomes" id="UP000678016"/>
    </source>
</evidence>
<feature type="compositionally biased region" description="Basic and acidic residues" evidence="1">
    <location>
        <begin position="133"/>
        <end position="168"/>
    </location>
</feature>
<sequence>MGDLWAELGRRLTERWVSTLALPGALYLAVATAAYALGWSGAWDAGHLAERVTGWAADPRVDTFGGQALVLAAVLAGSTAVGLVARGLGWLVERLWTAADWERWPPPLRGWTGRWVRSRRARWDRLRGEVERARGGGAEAERSEGTARARSRSEEAERARRRGGEVRRARSGGGEEAFAKAYDRMARISPERPERPTWCGDRIAAVRTRLARDHRADLPVLWPHLWLVLPEEERVEVTAAREDLALATGLTAWALLYLPLAVWWWPAALVAAAVAGIAWVRARSATGNYATLVEAVVRLHSVELADRVGVAHEGVFSGELGERLTLRLRASMPPAPAPAPSEAEPPVPVPPPPESAPPPGSAPPPVPEPAPPSAADTTASGPEGEGPPR</sequence>
<feature type="transmembrane region" description="Helical" evidence="2">
    <location>
        <begin position="244"/>
        <end position="265"/>
    </location>
</feature>
<feature type="region of interest" description="Disordered" evidence="1">
    <location>
        <begin position="331"/>
        <end position="389"/>
    </location>
</feature>